<feature type="region of interest" description="Disordered" evidence="1">
    <location>
        <begin position="52"/>
        <end position="71"/>
    </location>
</feature>
<organism evidence="2 3">
    <name type="scientific">Mucuna pruriens</name>
    <name type="common">Velvet bean</name>
    <name type="synonym">Dolichos pruriens</name>
    <dbReference type="NCBI Taxonomy" id="157652"/>
    <lineage>
        <taxon>Eukaryota</taxon>
        <taxon>Viridiplantae</taxon>
        <taxon>Streptophyta</taxon>
        <taxon>Embryophyta</taxon>
        <taxon>Tracheophyta</taxon>
        <taxon>Spermatophyta</taxon>
        <taxon>Magnoliopsida</taxon>
        <taxon>eudicotyledons</taxon>
        <taxon>Gunneridae</taxon>
        <taxon>Pentapetalae</taxon>
        <taxon>rosids</taxon>
        <taxon>fabids</taxon>
        <taxon>Fabales</taxon>
        <taxon>Fabaceae</taxon>
        <taxon>Papilionoideae</taxon>
        <taxon>50 kb inversion clade</taxon>
        <taxon>NPAAA clade</taxon>
        <taxon>indigoferoid/millettioid clade</taxon>
        <taxon>Phaseoleae</taxon>
        <taxon>Mucuna</taxon>
    </lineage>
</organism>
<name>A0A371HH61_MUCPR</name>
<evidence type="ECO:0000313" key="2">
    <source>
        <dbReference type="EMBL" id="RDY02136.1"/>
    </source>
</evidence>
<dbReference type="Proteomes" id="UP000257109">
    <property type="component" value="Unassembled WGS sequence"/>
</dbReference>
<dbReference type="EMBL" id="QJKJ01002597">
    <property type="protein sequence ID" value="RDY02136.1"/>
    <property type="molecule type" value="Genomic_DNA"/>
</dbReference>
<feature type="non-terminal residue" evidence="2">
    <location>
        <position position="1"/>
    </location>
</feature>
<dbReference type="AlphaFoldDB" id="A0A371HH61"/>
<sequence length="71" mass="8091">MKIETVLGKEEKDRLTRFLIKNKDVFAWSSADMLGIDPDFICHRLSITPETEVKGGKAKGSQRRNQQVVDD</sequence>
<evidence type="ECO:0000313" key="3">
    <source>
        <dbReference type="Proteomes" id="UP000257109"/>
    </source>
</evidence>
<keyword evidence="3" id="KW-1185">Reference proteome</keyword>
<protein>
    <submittedName>
        <fullName evidence="2">Uncharacterized protein</fullName>
    </submittedName>
</protein>
<gene>
    <name evidence="2" type="ORF">CR513_14436</name>
</gene>
<evidence type="ECO:0000256" key="1">
    <source>
        <dbReference type="SAM" id="MobiDB-lite"/>
    </source>
</evidence>
<proteinExistence type="predicted"/>
<reference evidence="2" key="1">
    <citation type="submission" date="2018-05" db="EMBL/GenBank/DDBJ databases">
        <title>Draft genome of Mucuna pruriens seed.</title>
        <authorList>
            <person name="Nnadi N.E."/>
            <person name="Vos R."/>
            <person name="Hasami M.H."/>
            <person name="Devisetty U.K."/>
            <person name="Aguiy J.C."/>
        </authorList>
    </citation>
    <scope>NUCLEOTIDE SEQUENCE [LARGE SCALE GENOMIC DNA]</scope>
    <source>
        <strain evidence="2">JCA_2017</strain>
    </source>
</reference>
<dbReference type="OrthoDB" id="1031194at2759"/>
<comment type="caution">
    <text evidence="2">The sequence shown here is derived from an EMBL/GenBank/DDBJ whole genome shotgun (WGS) entry which is preliminary data.</text>
</comment>
<accession>A0A371HH61</accession>